<dbReference type="AlphaFoldDB" id="A0A0H3M6F7"/>
<dbReference type="Proteomes" id="UP000001021">
    <property type="component" value="Chromosome"/>
</dbReference>
<organism evidence="2 3">
    <name type="scientific">Ehrlichia ruminantium (strain Welgevonden)</name>
    <dbReference type="NCBI Taxonomy" id="254945"/>
    <lineage>
        <taxon>Bacteria</taxon>
        <taxon>Pseudomonadati</taxon>
        <taxon>Pseudomonadota</taxon>
        <taxon>Alphaproteobacteria</taxon>
        <taxon>Rickettsiales</taxon>
        <taxon>Anaplasmataceae</taxon>
        <taxon>Ehrlichia</taxon>
    </lineage>
</organism>
<dbReference type="RefSeq" id="WP_011256139.1">
    <property type="nucleotide sequence ID" value="NC_005295.2"/>
</dbReference>
<gene>
    <name evidence="2" type="primary">dfp</name>
    <name evidence="2" type="ordered locus">ERWE_CDS_06650</name>
</gene>
<evidence type="ECO:0000259" key="1">
    <source>
        <dbReference type="Pfam" id="PF04127"/>
    </source>
</evidence>
<dbReference type="GO" id="GO:0015937">
    <property type="term" value="P:coenzyme A biosynthetic process"/>
    <property type="evidence" value="ECO:0007669"/>
    <property type="project" value="UniProtKB-ARBA"/>
</dbReference>
<sequence length="212" mass="23975">MINVLITAGPTCEKIDPIRYISNNSSGKQGYAIAEHMNKIGWKVNLVSGPVHIKGYNIENIIYVNTAHEMLQACIKSLPVDVAIFTAAVTDWCPIYSPTKIKKERITNIHVTHNPDIIHQISTHQKRPKLVIGFSLESENIVENSLKKLFNKKCDWIIANAININNQEVMGNDNNQITIITKDKNYKFPIMSKKDIAKLITEKIIGFLDNHN</sequence>
<dbReference type="InterPro" id="IPR007085">
    <property type="entry name" value="DNA/pantothenate-metab_flavo_C"/>
</dbReference>
<dbReference type="Gene3D" id="3.40.50.10300">
    <property type="entry name" value="CoaB-like"/>
    <property type="match status" value="1"/>
</dbReference>
<keyword evidence="3" id="KW-1185">Reference proteome</keyword>
<accession>A0A0H3M6F7</accession>
<dbReference type="Pfam" id="PF04127">
    <property type="entry name" value="DFP"/>
    <property type="match status" value="1"/>
</dbReference>
<dbReference type="KEGG" id="erw:ERWE_CDS_06650"/>
<dbReference type="InterPro" id="IPR035929">
    <property type="entry name" value="CoaB-like_sf"/>
</dbReference>
<proteinExistence type="predicted"/>
<protein>
    <submittedName>
        <fullName evidence="2">DNA/pantothenate metabolism flavoprotein homolog</fullName>
    </submittedName>
</protein>
<reference evidence="2 3" key="1">
    <citation type="journal article" date="2006" name="J. Bacteriol.">
        <title>Comparative genomic analysis of three strains of Ehrlichia ruminantium reveals an active process of genome size plasticity.</title>
        <authorList>
            <person name="Frutos R."/>
            <person name="Viari A."/>
            <person name="Ferraz C."/>
            <person name="Morgat A."/>
            <person name="Eychenie S."/>
            <person name="Kandassami Y."/>
            <person name="Chantal I."/>
            <person name="Bensaid A."/>
            <person name="Coissac E."/>
            <person name="Vachiery N."/>
            <person name="Demaille J."/>
            <person name="Martinez D."/>
        </authorList>
    </citation>
    <scope>NUCLEOTIDE SEQUENCE [LARGE SCALE GENOMIC DNA]</scope>
    <source>
        <strain evidence="2 3">Welgevonden</strain>
    </source>
</reference>
<dbReference type="EMBL" id="CR925678">
    <property type="protein sequence ID" value="CAI27159.1"/>
    <property type="molecule type" value="Genomic_DNA"/>
</dbReference>
<feature type="domain" description="DNA/pantothenate metabolism flavoprotein C-terminal" evidence="1">
    <location>
        <begin position="3"/>
        <end position="205"/>
    </location>
</feature>
<evidence type="ECO:0000313" key="2">
    <source>
        <dbReference type="EMBL" id="CAI27159.1"/>
    </source>
</evidence>
<dbReference type="GO" id="GO:0003824">
    <property type="term" value="F:catalytic activity"/>
    <property type="evidence" value="ECO:0007669"/>
    <property type="project" value="UniProtKB-ARBA"/>
</dbReference>
<dbReference type="GeneID" id="33058434"/>
<name>A0A0H3M6F7_EHRRW</name>
<dbReference type="HOGENOM" id="CLU_033319_1_0_5"/>
<dbReference type="SUPFAM" id="SSF102645">
    <property type="entry name" value="CoaB-like"/>
    <property type="match status" value="1"/>
</dbReference>
<evidence type="ECO:0000313" key="3">
    <source>
        <dbReference type="Proteomes" id="UP000001021"/>
    </source>
</evidence>